<organism evidence="7 8">
    <name type="scientific">Opisthorchis felineus</name>
    <dbReference type="NCBI Taxonomy" id="147828"/>
    <lineage>
        <taxon>Eukaryota</taxon>
        <taxon>Metazoa</taxon>
        <taxon>Spiralia</taxon>
        <taxon>Lophotrochozoa</taxon>
        <taxon>Platyhelminthes</taxon>
        <taxon>Trematoda</taxon>
        <taxon>Digenea</taxon>
        <taxon>Opisthorchiida</taxon>
        <taxon>Opisthorchiata</taxon>
        <taxon>Opisthorchiidae</taxon>
        <taxon>Opisthorchis</taxon>
    </lineage>
</organism>
<dbReference type="Pfam" id="PF00855">
    <property type="entry name" value="PWWP"/>
    <property type="match status" value="1"/>
</dbReference>
<dbReference type="EMBL" id="SJOL01005677">
    <property type="protein sequence ID" value="TGZ69957.1"/>
    <property type="molecule type" value="Genomic_DNA"/>
</dbReference>
<feature type="region of interest" description="Disordered" evidence="4">
    <location>
        <begin position="356"/>
        <end position="375"/>
    </location>
</feature>
<feature type="compositionally biased region" description="Basic residues" evidence="4">
    <location>
        <begin position="361"/>
        <end position="371"/>
    </location>
</feature>
<dbReference type="InterPro" id="IPR042778">
    <property type="entry name" value="ZCWPW1/ZCWPW2"/>
</dbReference>
<protein>
    <recommendedName>
        <fullName evidence="9">PWWP domain-containing protein</fullName>
    </recommendedName>
</protein>
<reference evidence="7 8" key="1">
    <citation type="journal article" date="2019" name="BMC Genomics">
        <title>New insights from Opisthorchis felineus genome: update on genomics of the epidemiologically important liver flukes.</title>
        <authorList>
            <person name="Ershov N.I."/>
            <person name="Mordvinov V.A."/>
            <person name="Prokhortchouk E.B."/>
            <person name="Pakharukova M.Y."/>
            <person name="Gunbin K.V."/>
            <person name="Ustyantsev K."/>
            <person name="Genaev M.A."/>
            <person name="Blinov A.G."/>
            <person name="Mazur A."/>
            <person name="Boulygina E."/>
            <person name="Tsygankova S."/>
            <person name="Khrameeva E."/>
            <person name="Chekanov N."/>
            <person name="Fan G."/>
            <person name="Xiao A."/>
            <person name="Zhang H."/>
            <person name="Xu X."/>
            <person name="Yang H."/>
            <person name="Solovyev V."/>
            <person name="Lee S.M."/>
            <person name="Liu X."/>
            <person name="Afonnikov D.A."/>
            <person name="Skryabin K.G."/>
        </authorList>
    </citation>
    <scope>NUCLEOTIDE SEQUENCE [LARGE SCALE GENOMIC DNA]</scope>
    <source>
        <strain evidence="7">AK-0245</strain>
        <tissue evidence="7">Whole organism</tissue>
    </source>
</reference>
<name>A0A4S2M795_OPIFE</name>
<evidence type="ECO:0000256" key="3">
    <source>
        <dbReference type="ARBA" id="ARBA00022833"/>
    </source>
</evidence>
<accession>A0A4S2M795</accession>
<dbReference type="Proteomes" id="UP000308267">
    <property type="component" value="Unassembled WGS sequence"/>
</dbReference>
<feature type="compositionally biased region" description="Polar residues" evidence="4">
    <location>
        <begin position="103"/>
        <end position="123"/>
    </location>
</feature>
<dbReference type="GO" id="GO:0008270">
    <property type="term" value="F:zinc ion binding"/>
    <property type="evidence" value="ECO:0007669"/>
    <property type="project" value="UniProtKB-KW"/>
</dbReference>
<keyword evidence="3" id="KW-0862">Zinc</keyword>
<evidence type="ECO:0000256" key="4">
    <source>
        <dbReference type="SAM" id="MobiDB-lite"/>
    </source>
</evidence>
<dbReference type="InterPro" id="IPR000313">
    <property type="entry name" value="PWWP_dom"/>
</dbReference>
<dbReference type="GO" id="GO:0005634">
    <property type="term" value="C:nucleus"/>
    <property type="evidence" value="ECO:0007669"/>
    <property type="project" value="TreeGrafter"/>
</dbReference>
<evidence type="ECO:0000313" key="7">
    <source>
        <dbReference type="EMBL" id="TGZ69957.1"/>
    </source>
</evidence>
<dbReference type="Gene3D" id="2.30.30.140">
    <property type="match status" value="1"/>
</dbReference>
<evidence type="ECO:0000256" key="1">
    <source>
        <dbReference type="ARBA" id="ARBA00022723"/>
    </source>
</evidence>
<evidence type="ECO:0000256" key="2">
    <source>
        <dbReference type="ARBA" id="ARBA00022771"/>
    </source>
</evidence>
<feature type="region of interest" description="Disordered" evidence="4">
    <location>
        <begin position="93"/>
        <end position="123"/>
    </location>
</feature>
<feature type="domain" description="PWWP" evidence="5">
    <location>
        <begin position="205"/>
        <end position="270"/>
    </location>
</feature>
<evidence type="ECO:0000313" key="8">
    <source>
        <dbReference type="Proteomes" id="UP000308267"/>
    </source>
</evidence>
<proteinExistence type="predicted"/>
<keyword evidence="8" id="KW-1185">Reference proteome</keyword>
<keyword evidence="1" id="KW-0479">Metal-binding</keyword>
<keyword evidence="2" id="KW-0863">Zinc-finger</keyword>
<dbReference type="SUPFAM" id="SSF63748">
    <property type="entry name" value="Tudor/PWWP/MBT"/>
    <property type="match status" value="1"/>
</dbReference>
<dbReference type="OrthoDB" id="5964980at2759"/>
<dbReference type="PROSITE" id="PS51050">
    <property type="entry name" value="ZF_CW"/>
    <property type="match status" value="1"/>
</dbReference>
<sequence>MPAMGEYSFDSFVDNVLQLVAVTDTRVLFEQYIRGNSRQKFTKTQQGNFTRPLDLQTFHRVSGQKRSSPSAISPNEFENAVKTLKELAKHFRLQLTPERQTKPKQTNSKPKSLAQSKATTPEAESTKLPGTWVECCLCKKWRYLSDVHDPSLVDIGWHCALDSRKSNQVLNETPGYSRSSNPCNIPQSPIPDEIYKDCIYTSFAVGSVVWAKLQGYPEWPAMICYNQTGKYAEFDPITRIATHYFVVFLDPTHSTISRVRAGRLRRYVSGSVLQMKNIKRKFRESLEAAAHEADNALLLPIEDRIELYGYNFEKQKFRNGRTHNAMKNGERCTKNYSGMPSRLQDEETVWVKHTTTVPSGLKKKPRGRPRKQRDEPVLLKSAEICAKKLHPGTDVTAHRLNGTEFLRVKNQTFIMNDTSPDNRSVSSSPCLSPSLLQRADDQYLALFRSQGDGHTTTAAKSCEVTLGAFLSSHRYSELSRQEQQSTLYMRQAIMDLQEYSLSSSSETTQEAVEPLNKGHFYLIHKIPFHLQLVRT</sequence>
<evidence type="ECO:0000259" key="6">
    <source>
        <dbReference type="PROSITE" id="PS51050"/>
    </source>
</evidence>
<gene>
    <name evidence="7" type="ORF">CRM22_003445</name>
</gene>
<dbReference type="Gene3D" id="3.30.40.100">
    <property type="match status" value="1"/>
</dbReference>
<dbReference type="PANTHER" id="PTHR15999:SF2">
    <property type="entry name" value="ZINC FINGER CW-TYPE PWWP DOMAIN PROTEIN 1"/>
    <property type="match status" value="1"/>
</dbReference>
<evidence type="ECO:0000259" key="5">
    <source>
        <dbReference type="PROSITE" id="PS50812"/>
    </source>
</evidence>
<dbReference type="AlphaFoldDB" id="A0A4S2M795"/>
<feature type="domain" description="CW-type" evidence="6">
    <location>
        <begin position="126"/>
        <end position="191"/>
    </location>
</feature>
<dbReference type="PANTHER" id="PTHR15999">
    <property type="entry name" value="ZINC FINGER CW-TYPE PWWP DOMAIN PROTEIN 1"/>
    <property type="match status" value="1"/>
</dbReference>
<evidence type="ECO:0008006" key="9">
    <source>
        <dbReference type="Google" id="ProtNLM"/>
    </source>
</evidence>
<dbReference type="PROSITE" id="PS50812">
    <property type="entry name" value="PWWP"/>
    <property type="match status" value="1"/>
</dbReference>
<dbReference type="InterPro" id="IPR011124">
    <property type="entry name" value="Znf_CW"/>
</dbReference>
<comment type="caution">
    <text evidence="7">The sequence shown here is derived from an EMBL/GenBank/DDBJ whole genome shotgun (WGS) entry which is preliminary data.</text>
</comment>